<dbReference type="Pfam" id="PF00467">
    <property type="entry name" value="KOW"/>
    <property type="match status" value="1"/>
</dbReference>
<evidence type="ECO:0000256" key="1">
    <source>
        <dbReference type="ARBA" id="ARBA00010618"/>
    </source>
</evidence>
<proteinExistence type="inferred from homology"/>
<evidence type="ECO:0000256" key="5">
    <source>
        <dbReference type="HAMAP-Rule" id="MF_01326"/>
    </source>
</evidence>
<dbReference type="AlphaFoldDB" id="A0A0H5DPF3"/>
<sequence length="118" mass="13222">MKAAETTRTKKIRVGDLVVAIAGNNKGQTGKVLKVLGDKAIVQGFNIKKKHVRKSQQNPQGKILELEKPVHLSNLQVSDEEGKPLKLKARLNDNTDKELVYRDGKDVKVYRSVKKHNI</sequence>
<name>A0A0H5DPF3_9BACT</name>
<reference evidence="8" key="1">
    <citation type="submission" date="2015-06" db="EMBL/GenBank/DDBJ databases">
        <authorList>
            <person name="Bertelli C."/>
        </authorList>
    </citation>
    <scope>NUCLEOTIDE SEQUENCE [LARGE SCALE GENOMIC DNA]</scope>
    <source>
        <strain evidence="8">CRIB-30</strain>
    </source>
</reference>
<dbReference type="GO" id="GO:1990904">
    <property type="term" value="C:ribonucleoprotein complex"/>
    <property type="evidence" value="ECO:0007669"/>
    <property type="project" value="UniProtKB-KW"/>
</dbReference>
<evidence type="ECO:0000259" key="6">
    <source>
        <dbReference type="SMART" id="SM00739"/>
    </source>
</evidence>
<dbReference type="GO" id="GO:0003735">
    <property type="term" value="F:structural constituent of ribosome"/>
    <property type="evidence" value="ECO:0007669"/>
    <property type="project" value="InterPro"/>
</dbReference>
<dbReference type="InterPro" id="IPR003256">
    <property type="entry name" value="Ribosomal_uL24"/>
</dbReference>
<dbReference type="NCBIfam" id="TIGR01079">
    <property type="entry name" value="rplX_bact"/>
    <property type="match status" value="1"/>
</dbReference>
<comment type="similarity">
    <text evidence="1 5">Belongs to the universal ribosomal protein uL24 family.</text>
</comment>
<keyword evidence="8" id="KW-1185">Reference proteome</keyword>
<protein>
    <recommendedName>
        <fullName evidence="4 5">Large ribosomal subunit protein uL24</fullName>
    </recommendedName>
</protein>
<dbReference type="InterPro" id="IPR057264">
    <property type="entry name" value="Ribosomal_uL24_C"/>
</dbReference>
<evidence type="ECO:0000313" key="7">
    <source>
        <dbReference type="EMBL" id="CRX37858.1"/>
    </source>
</evidence>
<dbReference type="SUPFAM" id="SSF50104">
    <property type="entry name" value="Translation proteins SH3-like domain"/>
    <property type="match status" value="1"/>
</dbReference>
<dbReference type="InterPro" id="IPR041988">
    <property type="entry name" value="Ribosomal_uL24_KOW"/>
</dbReference>
<dbReference type="RefSeq" id="WP_098037706.1">
    <property type="nucleotide sequence ID" value="NZ_CWGJ01000006.1"/>
</dbReference>
<keyword evidence="5" id="KW-0694">RNA-binding</keyword>
<dbReference type="EMBL" id="CWGJ01000006">
    <property type="protein sequence ID" value="CRX37858.1"/>
    <property type="molecule type" value="Genomic_DNA"/>
</dbReference>
<accession>A0A0H5DPF3</accession>
<dbReference type="Gene3D" id="2.30.30.30">
    <property type="match status" value="1"/>
</dbReference>
<comment type="function">
    <text evidence="5">One of the proteins that surrounds the polypeptide exit tunnel on the outside of the subunit.</text>
</comment>
<dbReference type="OrthoDB" id="9807419at2"/>
<gene>
    <name evidence="5 7" type="primary">rplX</name>
    <name evidence="7" type="ORF">ELAC_0503</name>
</gene>
<dbReference type="CDD" id="cd06089">
    <property type="entry name" value="KOW_RPL26"/>
    <property type="match status" value="1"/>
</dbReference>
<keyword evidence="2 5" id="KW-0689">Ribosomal protein</keyword>
<dbReference type="InterPro" id="IPR008991">
    <property type="entry name" value="Translation_prot_SH3-like_sf"/>
</dbReference>
<dbReference type="HAMAP" id="MF_01326_B">
    <property type="entry name" value="Ribosomal_uL24_B"/>
    <property type="match status" value="1"/>
</dbReference>
<organism evidence="7 8">
    <name type="scientific">Estrella lausannensis</name>
    <dbReference type="NCBI Taxonomy" id="483423"/>
    <lineage>
        <taxon>Bacteria</taxon>
        <taxon>Pseudomonadati</taxon>
        <taxon>Chlamydiota</taxon>
        <taxon>Chlamydiia</taxon>
        <taxon>Parachlamydiales</taxon>
        <taxon>Candidatus Criblamydiaceae</taxon>
        <taxon>Estrella</taxon>
    </lineage>
</organism>
<evidence type="ECO:0000256" key="2">
    <source>
        <dbReference type="ARBA" id="ARBA00022980"/>
    </source>
</evidence>
<dbReference type="SMART" id="SM00739">
    <property type="entry name" value="KOW"/>
    <property type="match status" value="1"/>
</dbReference>
<feature type="domain" description="KOW" evidence="6">
    <location>
        <begin position="11"/>
        <end position="38"/>
    </location>
</feature>
<comment type="subunit">
    <text evidence="5">Part of the 50S ribosomal subunit.</text>
</comment>
<evidence type="ECO:0000256" key="3">
    <source>
        <dbReference type="ARBA" id="ARBA00023274"/>
    </source>
</evidence>
<keyword evidence="3 5" id="KW-0687">Ribonucleoprotein</keyword>
<dbReference type="GO" id="GO:0019843">
    <property type="term" value="F:rRNA binding"/>
    <property type="evidence" value="ECO:0007669"/>
    <property type="project" value="UniProtKB-UniRule"/>
</dbReference>
<dbReference type="InterPro" id="IPR014722">
    <property type="entry name" value="Rib_uL2_dom2"/>
</dbReference>
<dbReference type="InterPro" id="IPR005824">
    <property type="entry name" value="KOW"/>
</dbReference>
<dbReference type="GO" id="GO:0005840">
    <property type="term" value="C:ribosome"/>
    <property type="evidence" value="ECO:0007669"/>
    <property type="project" value="UniProtKB-KW"/>
</dbReference>
<evidence type="ECO:0000313" key="8">
    <source>
        <dbReference type="Proteomes" id="UP000220251"/>
    </source>
</evidence>
<evidence type="ECO:0000256" key="4">
    <source>
        <dbReference type="ARBA" id="ARBA00035206"/>
    </source>
</evidence>
<dbReference type="GO" id="GO:0006412">
    <property type="term" value="P:translation"/>
    <property type="evidence" value="ECO:0007669"/>
    <property type="project" value="UniProtKB-UniRule"/>
</dbReference>
<comment type="function">
    <text evidence="5">One of two assembly initiator proteins, it binds directly to the 5'-end of the 23S rRNA, where it nucleates assembly of the 50S subunit.</text>
</comment>
<dbReference type="Pfam" id="PF17136">
    <property type="entry name" value="ribosomal_L24"/>
    <property type="match status" value="1"/>
</dbReference>
<keyword evidence="5" id="KW-0699">rRNA-binding</keyword>
<dbReference type="Proteomes" id="UP000220251">
    <property type="component" value="Unassembled WGS sequence"/>
</dbReference>
<dbReference type="PANTHER" id="PTHR12903">
    <property type="entry name" value="MITOCHONDRIAL RIBOSOMAL PROTEIN L24"/>
    <property type="match status" value="1"/>
</dbReference>